<evidence type="ECO:0000256" key="5">
    <source>
        <dbReference type="PIRSR" id="PIRSR000137-1"/>
    </source>
</evidence>
<dbReference type="EMBL" id="ML119151">
    <property type="protein sequence ID" value="RPB09512.1"/>
    <property type="molecule type" value="Genomic_DNA"/>
</dbReference>
<evidence type="ECO:0000256" key="7">
    <source>
        <dbReference type="RuleBase" id="RU003968"/>
    </source>
</evidence>
<dbReference type="Pfam" id="PF00732">
    <property type="entry name" value="GMC_oxred_N"/>
    <property type="match status" value="1"/>
</dbReference>
<protein>
    <submittedName>
        <fullName evidence="9">Alcohol oxidase</fullName>
    </submittedName>
</protein>
<dbReference type="PANTHER" id="PTHR11552:SF147">
    <property type="entry name" value="CHOLINE DEHYDROGENASE, MITOCHONDRIAL"/>
    <property type="match status" value="1"/>
</dbReference>
<dbReference type="GO" id="GO:0050660">
    <property type="term" value="F:flavin adenine dinucleotide binding"/>
    <property type="evidence" value="ECO:0007669"/>
    <property type="project" value="InterPro"/>
</dbReference>
<dbReference type="SUPFAM" id="SSF54373">
    <property type="entry name" value="FAD-linked reductases, C-terminal domain"/>
    <property type="match status" value="1"/>
</dbReference>
<dbReference type="PROSITE" id="PS00623">
    <property type="entry name" value="GMC_OXRED_1"/>
    <property type="match status" value="1"/>
</dbReference>
<dbReference type="Proteomes" id="UP000277580">
    <property type="component" value="Unassembled WGS sequence"/>
</dbReference>
<gene>
    <name evidence="9" type="ORF">P167DRAFT_538351</name>
</gene>
<dbReference type="InParanoid" id="A0A3N4KJM3"/>
<dbReference type="GO" id="GO:0016614">
    <property type="term" value="F:oxidoreductase activity, acting on CH-OH group of donors"/>
    <property type="evidence" value="ECO:0007669"/>
    <property type="project" value="InterPro"/>
</dbReference>
<feature type="active site" description="Proton acceptor" evidence="5">
    <location>
        <position position="617"/>
    </location>
</feature>
<proteinExistence type="inferred from homology"/>
<organism evidence="9 10">
    <name type="scientific">Morchella conica CCBAS932</name>
    <dbReference type="NCBI Taxonomy" id="1392247"/>
    <lineage>
        <taxon>Eukaryota</taxon>
        <taxon>Fungi</taxon>
        <taxon>Dikarya</taxon>
        <taxon>Ascomycota</taxon>
        <taxon>Pezizomycotina</taxon>
        <taxon>Pezizomycetes</taxon>
        <taxon>Pezizales</taxon>
        <taxon>Morchellaceae</taxon>
        <taxon>Morchella</taxon>
    </lineage>
</organism>
<sequence>MNIHLSAAYSESYDFIVVGAGTAGGYLAHKLATSPYSPSVLLLENGPNTLSNNTNNPADNPNLKSLIPGNFAENVARPDTNYMYKTVPQKHLDDRVLVYHRGRGLGGTSNLNYMAWIKGYKGDFDEWAEIVGDQNYGSNEGWERIKRLESFDPKGLPKAYEKYASPDMSSHGTMGPIHNTLPTNPLPGMGSFIDGCVEAGIPRALDTNCGQNIGAGLVNMAIYKGARVSSATQCLNEEGDIGTGLIRPRNLEVRTDTKVEKILFDHKTAIGVQVEGGRKFFAKKEVIISAGFIDSPKLLLLSGIGPKADLQELGIKVVHDSPNVGKNMLDHSTVLLDPIFKQDLQVPTGNLLFSEPARVDAEKKLWLDTYQNGKGEARGEMARFGASAGVAFIKFTEEEREQWPEWQALSDEDRSRFLDKGRPDTEIFYLIGYKPPGKDFPEGTSPNSYARLFLLHQNHLARGTISLNSSNPSDAPVIDPQYFSHPYDVRISIETIKKAVEIFKTKALSAHFVGMEFKGCAEDPAWIQDSPEKAEENRLKAEQNGGFYVNGIDMTDKGIEHWLKSKGLDQGYHGMGTLRMGKAGDKMRVVDSKGRVVGVDGLRIADTSVIPVVMNNHPQVSAYLIADVVADGILRDHAASGKRQKRQKIIRRFD</sequence>
<accession>A0A3N4KJM3</accession>
<keyword evidence="4 6" id="KW-0274">FAD</keyword>
<dbReference type="PANTHER" id="PTHR11552">
    <property type="entry name" value="GLUCOSE-METHANOL-CHOLINE GMC OXIDOREDUCTASE"/>
    <property type="match status" value="1"/>
</dbReference>
<dbReference type="AlphaFoldDB" id="A0A3N4KJM3"/>
<dbReference type="OrthoDB" id="269227at2759"/>
<evidence type="ECO:0000256" key="4">
    <source>
        <dbReference type="ARBA" id="ARBA00022827"/>
    </source>
</evidence>
<dbReference type="InterPro" id="IPR012132">
    <property type="entry name" value="GMC_OxRdtase"/>
</dbReference>
<keyword evidence="10" id="KW-1185">Reference proteome</keyword>
<feature type="binding site" evidence="6">
    <location>
        <position position="108"/>
    </location>
    <ligand>
        <name>FAD</name>
        <dbReference type="ChEBI" id="CHEBI:57692"/>
    </ligand>
</feature>
<dbReference type="Gene3D" id="3.50.50.60">
    <property type="entry name" value="FAD/NAD(P)-binding domain"/>
    <property type="match status" value="1"/>
</dbReference>
<reference evidence="9 10" key="1">
    <citation type="journal article" date="2018" name="Nat. Ecol. Evol.">
        <title>Pezizomycetes genomes reveal the molecular basis of ectomycorrhizal truffle lifestyle.</title>
        <authorList>
            <person name="Murat C."/>
            <person name="Payen T."/>
            <person name="Noel B."/>
            <person name="Kuo A."/>
            <person name="Morin E."/>
            <person name="Chen J."/>
            <person name="Kohler A."/>
            <person name="Krizsan K."/>
            <person name="Balestrini R."/>
            <person name="Da Silva C."/>
            <person name="Montanini B."/>
            <person name="Hainaut M."/>
            <person name="Levati E."/>
            <person name="Barry K.W."/>
            <person name="Belfiori B."/>
            <person name="Cichocki N."/>
            <person name="Clum A."/>
            <person name="Dockter R.B."/>
            <person name="Fauchery L."/>
            <person name="Guy J."/>
            <person name="Iotti M."/>
            <person name="Le Tacon F."/>
            <person name="Lindquist E.A."/>
            <person name="Lipzen A."/>
            <person name="Malagnac F."/>
            <person name="Mello A."/>
            <person name="Molinier V."/>
            <person name="Miyauchi S."/>
            <person name="Poulain J."/>
            <person name="Riccioni C."/>
            <person name="Rubini A."/>
            <person name="Sitrit Y."/>
            <person name="Splivallo R."/>
            <person name="Traeger S."/>
            <person name="Wang M."/>
            <person name="Zifcakova L."/>
            <person name="Wipf D."/>
            <person name="Zambonelli A."/>
            <person name="Paolocci F."/>
            <person name="Nowrousian M."/>
            <person name="Ottonello S."/>
            <person name="Baldrian P."/>
            <person name="Spatafora J.W."/>
            <person name="Henrissat B."/>
            <person name="Nagy L.G."/>
            <person name="Aury J.M."/>
            <person name="Wincker P."/>
            <person name="Grigoriev I.V."/>
            <person name="Bonfante P."/>
            <person name="Martin F.M."/>
        </authorList>
    </citation>
    <scope>NUCLEOTIDE SEQUENCE [LARGE SCALE GENOMIC DNA]</scope>
    <source>
        <strain evidence="9 10">CCBAS932</strain>
    </source>
</reference>
<dbReference type="Pfam" id="PF05199">
    <property type="entry name" value="GMC_oxred_C"/>
    <property type="match status" value="1"/>
</dbReference>
<evidence type="ECO:0000313" key="9">
    <source>
        <dbReference type="EMBL" id="RPB09512.1"/>
    </source>
</evidence>
<dbReference type="PIRSF" id="PIRSF000137">
    <property type="entry name" value="Alcohol_oxidase"/>
    <property type="match status" value="1"/>
</dbReference>
<feature type="binding site" evidence="6">
    <location>
        <begin position="618"/>
        <end position="619"/>
    </location>
    <ligand>
        <name>FAD</name>
        <dbReference type="ChEBI" id="CHEBI:57692"/>
    </ligand>
</feature>
<evidence type="ECO:0000256" key="2">
    <source>
        <dbReference type="ARBA" id="ARBA00010790"/>
    </source>
</evidence>
<dbReference type="SUPFAM" id="SSF51905">
    <property type="entry name" value="FAD/NAD(P)-binding domain"/>
    <property type="match status" value="1"/>
</dbReference>
<dbReference type="Gene3D" id="3.30.560.10">
    <property type="entry name" value="Glucose Oxidase, domain 3"/>
    <property type="match status" value="1"/>
</dbReference>
<feature type="binding site" evidence="6">
    <location>
        <position position="259"/>
    </location>
    <ligand>
        <name>FAD</name>
        <dbReference type="ChEBI" id="CHEBI:57692"/>
    </ligand>
</feature>
<evidence type="ECO:0000256" key="3">
    <source>
        <dbReference type="ARBA" id="ARBA00022630"/>
    </source>
</evidence>
<dbReference type="STRING" id="1392247.A0A3N4KJM3"/>
<dbReference type="InterPro" id="IPR036188">
    <property type="entry name" value="FAD/NAD-bd_sf"/>
</dbReference>
<keyword evidence="3 7" id="KW-0285">Flavoprotein</keyword>
<comment type="cofactor">
    <cofactor evidence="1 6">
        <name>FAD</name>
        <dbReference type="ChEBI" id="CHEBI:57692"/>
    </cofactor>
</comment>
<name>A0A3N4KJM3_9PEZI</name>
<evidence type="ECO:0000313" key="10">
    <source>
        <dbReference type="Proteomes" id="UP000277580"/>
    </source>
</evidence>
<dbReference type="InterPro" id="IPR007867">
    <property type="entry name" value="GMC_OxRtase_C"/>
</dbReference>
<feature type="active site" description="Proton donor" evidence="5">
    <location>
        <position position="573"/>
    </location>
</feature>
<comment type="similarity">
    <text evidence="2 7">Belongs to the GMC oxidoreductase family.</text>
</comment>
<feature type="domain" description="Glucose-methanol-choline oxidoreductase N-terminal" evidence="8">
    <location>
        <begin position="102"/>
        <end position="125"/>
    </location>
</feature>
<evidence type="ECO:0000256" key="1">
    <source>
        <dbReference type="ARBA" id="ARBA00001974"/>
    </source>
</evidence>
<evidence type="ECO:0000259" key="8">
    <source>
        <dbReference type="PROSITE" id="PS00623"/>
    </source>
</evidence>
<dbReference type="InterPro" id="IPR000172">
    <property type="entry name" value="GMC_OxRdtase_N"/>
</dbReference>
<evidence type="ECO:0000256" key="6">
    <source>
        <dbReference type="PIRSR" id="PIRSR000137-2"/>
    </source>
</evidence>